<keyword evidence="2" id="KW-1185">Reference proteome</keyword>
<name>A0ACB9KKX0_BAUVA</name>
<proteinExistence type="predicted"/>
<organism evidence="1 2">
    <name type="scientific">Bauhinia variegata</name>
    <name type="common">Purple orchid tree</name>
    <name type="synonym">Phanera variegata</name>
    <dbReference type="NCBI Taxonomy" id="167791"/>
    <lineage>
        <taxon>Eukaryota</taxon>
        <taxon>Viridiplantae</taxon>
        <taxon>Streptophyta</taxon>
        <taxon>Embryophyta</taxon>
        <taxon>Tracheophyta</taxon>
        <taxon>Spermatophyta</taxon>
        <taxon>Magnoliopsida</taxon>
        <taxon>eudicotyledons</taxon>
        <taxon>Gunneridae</taxon>
        <taxon>Pentapetalae</taxon>
        <taxon>rosids</taxon>
        <taxon>fabids</taxon>
        <taxon>Fabales</taxon>
        <taxon>Fabaceae</taxon>
        <taxon>Cercidoideae</taxon>
        <taxon>Cercideae</taxon>
        <taxon>Bauhiniinae</taxon>
        <taxon>Bauhinia</taxon>
    </lineage>
</organism>
<accession>A0ACB9KKX0</accession>
<sequence length="314" mass="35820">MEKQTSRRGEPKKVLETSLLQMNHNDCFGLIGGIVEKVARHRSHGPHWRPMSSKGGDDDNDDSDSNVEDDEDDKAFMESDPVAAFANPVRRRRKKELEFRKWKEIIMDDSSSRNSKEDTFYSRKTKGKTKGEASKIADKRTSLSADKSTSASMKVDAKLQSKNLDGGFIDSVTAMEIDNSSQLDLQEKVKDRPDFLRRPEQNKLTSSSMEYCSNSSNFRNEQESMTLENQIDAENQSRIEQMSAEEISEAQAEIMEKLDPTLLKLLQKRGQEKLNKKNQSISEVSNGCRFVDQQVENTKMQNIHCIQRMISPLQ</sequence>
<dbReference type="Proteomes" id="UP000828941">
    <property type="component" value="Chromosome 14"/>
</dbReference>
<dbReference type="EMBL" id="CM039439">
    <property type="protein sequence ID" value="KAI4297817.1"/>
    <property type="molecule type" value="Genomic_DNA"/>
</dbReference>
<gene>
    <name evidence="1" type="ORF">L6164_037682</name>
</gene>
<protein>
    <submittedName>
        <fullName evidence="1">Uncharacterized protein</fullName>
    </submittedName>
</protein>
<comment type="caution">
    <text evidence="1">The sequence shown here is derived from an EMBL/GenBank/DDBJ whole genome shotgun (WGS) entry which is preliminary data.</text>
</comment>
<evidence type="ECO:0000313" key="2">
    <source>
        <dbReference type="Proteomes" id="UP000828941"/>
    </source>
</evidence>
<evidence type="ECO:0000313" key="1">
    <source>
        <dbReference type="EMBL" id="KAI4297817.1"/>
    </source>
</evidence>
<reference evidence="1 2" key="1">
    <citation type="journal article" date="2022" name="DNA Res.">
        <title>Chromosomal-level genome assembly of the orchid tree Bauhinia variegata (Leguminosae; Cercidoideae) supports the allotetraploid origin hypothesis of Bauhinia.</title>
        <authorList>
            <person name="Zhong Y."/>
            <person name="Chen Y."/>
            <person name="Zheng D."/>
            <person name="Pang J."/>
            <person name="Liu Y."/>
            <person name="Luo S."/>
            <person name="Meng S."/>
            <person name="Qian L."/>
            <person name="Wei D."/>
            <person name="Dai S."/>
            <person name="Zhou R."/>
        </authorList>
    </citation>
    <scope>NUCLEOTIDE SEQUENCE [LARGE SCALE GENOMIC DNA]</scope>
    <source>
        <strain evidence="1">BV-YZ2020</strain>
    </source>
</reference>